<feature type="compositionally biased region" description="Basic and acidic residues" evidence="1">
    <location>
        <begin position="467"/>
        <end position="477"/>
    </location>
</feature>
<feature type="compositionally biased region" description="Basic and acidic residues" evidence="1">
    <location>
        <begin position="364"/>
        <end position="384"/>
    </location>
</feature>
<sequence length="501" mass="55944">MISKNCGRRRSAKGLKKYITAKMKEAEFVCGSVSDADFTSELEIRASLRPDVERPFDHFSLRLGKEEGDLPTWKWVLIVARYLALMDLKDPLYAAWRHPRTKDGDGDHVHIALCRVMADGALWDGQFEAYRGIEAAATVAAEFGLVVVRFEAKKAPKRGEFELSQKRGEYTPRLKLRALVNACLDSSDDFEEFADALSFYGIHSRANIQPNGLVRGLSFRLDDYCAKGSELGLPWAKISKILNYDKEKHDRILEQFGARTGDEQFEGPIEAGECDEGIAVRARSDSGEVGPKTETNSRSDGRFGEYAEDSHRVLEKIFGLGDEGNRFFEEDDSGDFERVREGQSGAAENTLQGFDADEQTAGEGIRDDEVRGSGGVERDRKVVGREVGPSENRRREELEPPMEVRAEIGSGDIDDQDETGSNRESLDQGLLGIRRAVVADAESDRKKASEKLDEDLRERATLPPLRVVDDSNLGRDAGKKRKRNDRRSTRDANEAETFPGI</sequence>
<name>A0A927FC58_9BACT</name>
<feature type="compositionally biased region" description="Basic and acidic residues" evidence="1">
    <location>
        <begin position="391"/>
        <end position="406"/>
    </location>
</feature>
<dbReference type="AlphaFoldDB" id="A0A927FC58"/>
<dbReference type="RefSeq" id="WP_191618744.1">
    <property type="nucleotide sequence ID" value="NZ_JACYFG010000051.1"/>
</dbReference>
<organism evidence="3 4">
    <name type="scientific">Pelagicoccus enzymogenes</name>
    <dbReference type="NCBI Taxonomy" id="2773457"/>
    <lineage>
        <taxon>Bacteria</taxon>
        <taxon>Pseudomonadati</taxon>
        <taxon>Verrucomicrobiota</taxon>
        <taxon>Opitutia</taxon>
        <taxon>Puniceicoccales</taxon>
        <taxon>Pelagicoccaceae</taxon>
        <taxon>Pelagicoccus</taxon>
    </lineage>
</organism>
<dbReference type="Pfam" id="PF03432">
    <property type="entry name" value="Relaxase"/>
    <property type="match status" value="1"/>
</dbReference>
<evidence type="ECO:0000259" key="2">
    <source>
        <dbReference type="Pfam" id="PF03432"/>
    </source>
</evidence>
<comment type="caution">
    <text evidence="3">The sequence shown here is derived from an EMBL/GenBank/DDBJ whole genome shotgun (WGS) entry which is preliminary data.</text>
</comment>
<dbReference type="EMBL" id="JACYFG010000051">
    <property type="protein sequence ID" value="MBD5781660.1"/>
    <property type="molecule type" value="Genomic_DNA"/>
</dbReference>
<evidence type="ECO:0000313" key="4">
    <source>
        <dbReference type="Proteomes" id="UP000622317"/>
    </source>
</evidence>
<evidence type="ECO:0000313" key="3">
    <source>
        <dbReference type="EMBL" id="MBD5781660.1"/>
    </source>
</evidence>
<feature type="compositionally biased region" description="Basic and acidic residues" evidence="1">
    <location>
        <begin position="442"/>
        <end position="460"/>
    </location>
</feature>
<feature type="region of interest" description="Disordered" evidence="1">
    <location>
        <begin position="336"/>
        <end position="501"/>
    </location>
</feature>
<feature type="region of interest" description="Disordered" evidence="1">
    <location>
        <begin position="283"/>
        <end position="303"/>
    </location>
</feature>
<dbReference type="Proteomes" id="UP000622317">
    <property type="component" value="Unassembled WGS sequence"/>
</dbReference>
<protein>
    <recommendedName>
        <fullName evidence="2">MobA/VirD2-like nuclease domain-containing protein</fullName>
    </recommendedName>
</protein>
<evidence type="ECO:0000256" key="1">
    <source>
        <dbReference type="SAM" id="MobiDB-lite"/>
    </source>
</evidence>
<feature type="domain" description="MobA/VirD2-like nuclease" evidence="2">
    <location>
        <begin position="34"/>
        <end position="145"/>
    </location>
</feature>
<reference evidence="3" key="1">
    <citation type="submission" date="2020-09" db="EMBL/GenBank/DDBJ databases">
        <title>Pelagicoccus enzymogenes sp. nov. with an EPS production, isolated from marine sediment.</title>
        <authorList>
            <person name="Feng X."/>
        </authorList>
    </citation>
    <scope>NUCLEOTIDE SEQUENCE</scope>
    <source>
        <strain evidence="3">NFK12</strain>
    </source>
</reference>
<keyword evidence="4" id="KW-1185">Reference proteome</keyword>
<accession>A0A927FC58</accession>
<dbReference type="InterPro" id="IPR005094">
    <property type="entry name" value="Endonuclease_MobA/VirD2"/>
</dbReference>
<gene>
    <name evidence="3" type="ORF">IEN85_19320</name>
</gene>
<proteinExistence type="predicted"/>